<dbReference type="OrthoDB" id="1890443at2759"/>
<reference evidence="3 4" key="1">
    <citation type="submission" date="2019-07" db="EMBL/GenBank/DDBJ databases">
        <title>De Novo Assembly of kiwifruit Actinidia rufa.</title>
        <authorList>
            <person name="Sugita-Konishi S."/>
            <person name="Sato K."/>
            <person name="Mori E."/>
            <person name="Abe Y."/>
            <person name="Kisaki G."/>
            <person name="Hamano K."/>
            <person name="Suezawa K."/>
            <person name="Otani M."/>
            <person name="Fukuda T."/>
            <person name="Manabe T."/>
            <person name="Gomi K."/>
            <person name="Tabuchi M."/>
            <person name="Akimitsu K."/>
            <person name="Kataoka I."/>
        </authorList>
    </citation>
    <scope>NUCLEOTIDE SEQUENCE [LARGE SCALE GENOMIC DNA]</scope>
    <source>
        <strain evidence="4">cv. Fuchu</strain>
    </source>
</reference>
<comment type="caution">
    <text evidence="3">The sequence shown here is derived from an EMBL/GenBank/DDBJ whole genome shotgun (WGS) entry which is preliminary data.</text>
</comment>
<name>A0A7J0FAL4_9ERIC</name>
<feature type="signal peptide" evidence="2">
    <location>
        <begin position="1"/>
        <end position="30"/>
    </location>
</feature>
<evidence type="ECO:0000256" key="1">
    <source>
        <dbReference type="ARBA" id="ARBA00009748"/>
    </source>
</evidence>
<dbReference type="GO" id="GO:0006869">
    <property type="term" value="P:lipid transport"/>
    <property type="evidence" value="ECO:0007669"/>
    <property type="project" value="InterPro"/>
</dbReference>
<gene>
    <name evidence="3" type="ORF">Acr_11g0000480</name>
</gene>
<evidence type="ECO:0000256" key="2">
    <source>
        <dbReference type="SAM" id="SignalP"/>
    </source>
</evidence>
<dbReference type="GO" id="GO:0008289">
    <property type="term" value="F:lipid binding"/>
    <property type="evidence" value="ECO:0007669"/>
    <property type="project" value="InterPro"/>
</dbReference>
<accession>A0A7J0FAL4</accession>
<feature type="chain" id="PRO_5029463857" evidence="2">
    <location>
        <begin position="31"/>
        <end position="87"/>
    </location>
</feature>
<dbReference type="EMBL" id="BJWL01000011">
    <property type="protein sequence ID" value="GFY95742.1"/>
    <property type="molecule type" value="Genomic_DNA"/>
</dbReference>
<dbReference type="InterPro" id="IPR000528">
    <property type="entry name" value="Plant_nsLTP"/>
</dbReference>
<comment type="similarity">
    <text evidence="1">Belongs to the plant LTP family.</text>
</comment>
<dbReference type="PRINTS" id="PR00382">
    <property type="entry name" value="LIPIDTRNSFER"/>
</dbReference>
<evidence type="ECO:0000313" key="4">
    <source>
        <dbReference type="Proteomes" id="UP000585474"/>
    </source>
</evidence>
<evidence type="ECO:0000313" key="3">
    <source>
        <dbReference type="EMBL" id="GFY95742.1"/>
    </source>
</evidence>
<dbReference type="Gene3D" id="1.10.110.10">
    <property type="entry name" value="Plant lipid-transfer and hydrophobic proteins"/>
    <property type="match status" value="1"/>
</dbReference>
<organism evidence="3 4">
    <name type="scientific">Actinidia rufa</name>
    <dbReference type="NCBI Taxonomy" id="165716"/>
    <lineage>
        <taxon>Eukaryota</taxon>
        <taxon>Viridiplantae</taxon>
        <taxon>Streptophyta</taxon>
        <taxon>Embryophyta</taxon>
        <taxon>Tracheophyta</taxon>
        <taxon>Spermatophyta</taxon>
        <taxon>Magnoliopsida</taxon>
        <taxon>eudicotyledons</taxon>
        <taxon>Gunneridae</taxon>
        <taxon>Pentapetalae</taxon>
        <taxon>asterids</taxon>
        <taxon>Ericales</taxon>
        <taxon>Actinidiaceae</taxon>
        <taxon>Actinidia</taxon>
    </lineage>
</organism>
<dbReference type="SUPFAM" id="SSF47699">
    <property type="entry name" value="Bifunctional inhibitor/lipid-transfer protein/seed storage 2S albumin"/>
    <property type="match status" value="1"/>
</dbReference>
<proteinExistence type="inferred from homology"/>
<keyword evidence="4" id="KW-1185">Reference proteome</keyword>
<dbReference type="Proteomes" id="UP000585474">
    <property type="component" value="Unassembled WGS sequence"/>
</dbReference>
<protein>
    <submittedName>
        <fullName evidence="3">Uncharacterized protein</fullName>
    </submittedName>
</protein>
<dbReference type="PANTHER" id="PTHR33076">
    <property type="entry name" value="NON-SPECIFIC LIPID-TRANSFER PROTEIN 2-RELATED"/>
    <property type="match status" value="1"/>
</dbReference>
<sequence>MARLGMLVKAGVVVLMWMVESTVLPHHAEAAISCGTRYEAAKTTADRQTACSCLNTVATLLPGINLTNADGLPAKYGLSLPYKLSPL</sequence>
<dbReference type="InterPro" id="IPR036312">
    <property type="entry name" value="Bifun_inhib/LTP/seed_sf"/>
</dbReference>
<dbReference type="AlphaFoldDB" id="A0A7J0FAL4"/>
<keyword evidence="2" id="KW-0732">Signal</keyword>